<dbReference type="AlphaFoldDB" id="D8QCU4"/>
<feature type="compositionally biased region" description="Acidic residues" evidence="1">
    <location>
        <begin position="534"/>
        <end position="544"/>
    </location>
</feature>
<gene>
    <name evidence="2" type="ORF">SCHCODRAFT_111685</name>
</gene>
<dbReference type="OMA" id="EMVGSWV"/>
<dbReference type="eggNOG" id="ENOG502SGDZ">
    <property type="taxonomic scope" value="Eukaryota"/>
</dbReference>
<accession>D8QCU4</accession>
<keyword evidence="3" id="KW-1185">Reference proteome</keyword>
<reference evidence="2 3" key="1">
    <citation type="journal article" date="2010" name="Nat. Biotechnol.">
        <title>Genome sequence of the model mushroom Schizophyllum commune.</title>
        <authorList>
            <person name="Ohm R.A."/>
            <person name="de Jong J.F."/>
            <person name="Lugones L.G."/>
            <person name="Aerts A."/>
            <person name="Kothe E."/>
            <person name="Stajich J.E."/>
            <person name="de Vries R.P."/>
            <person name="Record E."/>
            <person name="Levasseur A."/>
            <person name="Baker S.E."/>
            <person name="Bartholomew K.A."/>
            <person name="Coutinho P.M."/>
            <person name="Erdmann S."/>
            <person name="Fowler T.J."/>
            <person name="Gathman A.C."/>
            <person name="Lombard V."/>
            <person name="Henrissat B."/>
            <person name="Knabe N."/>
            <person name="Kuees U."/>
            <person name="Lilly W.W."/>
            <person name="Lindquist E."/>
            <person name="Lucas S."/>
            <person name="Magnuson J.K."/>
            <person name="Piumi F."/>
            <person name="Raudaskoski M."/>
            <person name="Salamov A."/>
            <person name="Schmutz J."/>
            <person name="Schwarze F.W.M.R."/>
            <person name="vanKuyk P.A."/>
            <person name="Horton J.S."/>
            <person name="Grigoriev I.V."/>
            <person name="Woesten H.A.B."/>
        </authorList>
    </citation>
    <scope>NUCLEOTIDE SEQUENCE [LARGE SCALE GENOMIC DNA]</scope>
    <source>
        <strain evidence="3">H4-8 / FGSC 9210</strain>
    </source>
</reference>
<feature type="region of interest" description="Disordered" evidence="1">
    <location>
        <begin position="482"/>
        <end position="551"/>
    </location>
</feature>
<feature type="compositionally biased region" description="Polar residues" evidence="1">
    <location>
        <begin position="24"/>
        <end position="33"/>
    </location>
</feature>
<sequence length="669" mass="75191">MAPSEISLRSLRTSCKSLAACSSERSGGVSATYSSRPTSTSPPLSVLPPPDSRAYYDRSLCEQRELSRKIYAVRDAYNSVLTRTRDDEAPAPRVMTLADMCAAVAGRGLEYQPEDGDDALDWNEERDEIYEAIPPPYRRAAIRSQALDIILCEAPDVLRLLLHQTVRPRRAGPASLLHPAHTLFLVDLLRRWTAPSVGRSHDMFVHALLDVMDEDTASDVWTSRAMDKLAREIWRPSLSAFLDLSAGLIHHICNPKHFARDDAITQALETQLHGWLLLAKRYCFRRSTTSTTILGDDSDYCTVREFLRLVRPMLLHCRAGSTVPQDVLCLAMEWLVAQHARASKSDLDAVCSLIRRITPAQDAFQPVIAMPFTDRAFADLLGPVDWLQRVSDVFSARAEVLWRHGLVHAEAMLWGGVLREVERPSSEGAAVKRSSGEEVHRWREQLVALADEAETRCRGGMSRDEWARENMVDCWDDSRPARKRVKRVHVSQPAAKVSHEKRPSVHYGADSPARSRSRGRENKKVVRFRASSDTEGEDEDDEEPLPTRDERLVCTPRRRFSSILSSALVNMTTVHTPQPRKPARASLPARIQGLQPMDLVYGKSASDRRHENHRWSPSIMSSDDLDVFGADVQEAFDEEDPLEDARPAHPSSDDPLDMFMYATSPVRGP</sequence>
<dbReference type="HOGENOM" id="CLU_014056_0_0_1"/>
<feature type="region of interest" description="Disordered" evidence="1">
    <location>
        <begin position="636"/>
        <end position="669"/>
    </location>
</feature>
<dbReference type="Proteomes" id="UP000007431">
    <property type="component" value="Unassembled WGS sequence"/>
</dbReference>
<feature type="compositionally biased region" description="Low complexity" evidence="1">
    <location>
        <begin position="34"/>
        <end position="44"/>
    </location>
</feature>
<dbReference type="EMBL" id="GL377309">
    <property type="protein sequence ID" value="EFI94591.1"/>
    <property type="molecule type" value="Genomic_DNA"/>
</dbReference>
<organism evidence="3">
    <name type="scientific">Schizophyllum commune (strain H4-8 / FGSC 9210)</name>
    <name type="common">Split gill fungus</name>
    <dbReference type="NCBI Taxonomy" id="578458"/>
    <lineage>
        <taxon>Eukaryota</taxon>
        <taxon>Fungi</taxon>
        <taxon>Dikarya</taxon>
        <taxon>Basidiomycota</taxon>
        <taxon>Agaricomycotina</taxon>
        <taxon>Agaricomycetes</taxon>
        <taxon>Agaricomycetidae</taxon>
        <taxon>Agaricales</taxon>
        <taxon>Schizophyllaceae</taxon>
        <taxon>Schizophyllum</taxon>
    </lineage>
</organism>
<dbReference type="VEuPathDB" id="FungiDB:SCHCODRAFT_02550205"/>
<evidence type="ECO:0000313" key="3">
    <source>
        <dbReference type="Proteomes" id="UP000007431"/>
    </source>
</evidence>
<feature type="region of interest" description="Disordered" evidence="1">
    <location>
        <begin position="24"/>
        <end position="51"/>
    </location>
</feature>
<proteinExistence type="predicted"/>
<dbReference type="InParanoid" id="D8QCU4"/>
<feature type="non-terminal residue" evidence="2">
    <location>
        <position position="669"/>
    </location>
</feature>
<evidence type="ECO:0000313" key="2">
    <source>
        <dbReference type="EMBL" id="EFI94591.1"/>
    </source>
</evidence>
<evidence type="ECO:0000256" key="1">
    <source>
        <dbReference type="SAM" id="MobiDB-lite"/>
    </source>
</evidence>
<protein>
    <submittedName>
        <fullName evidence="2">Uncharacterized protein</fullName>
    </submittedName>
</protein>
<name>D8QCU4_SCHCM</name>